<evidence type="ECO:0000313" key="4">
    <source>
        <dbReference type="EMBL" id="GLJ62258.1"/>
    </source>
</evidence>
<keyword evidence="5" id="KW-1185">Reference proteome</keyword>
<evidence type="ECO:0000256" key="3">
    <source>
        <dbReference type="RuleBase" id="RU000363"/>
    </source>
</evidence>
<accession>A0A9W6H552</accession>
<dbReference type="FunFam" id="3.40.50.720:FF:000084">
    <property type="entry name" value="Short-chain dehydrogenase reductase"/>
    <property type="match status" value="1"/>
</dbReference>
<evidence type="ECO:0000256" key="2">
    <source>
        <dbReference type="ARBA" id="ARBA00023002"/>
    </source>
</evidence>
<evidence type="ECO:0000313" key="5">
    <source>
        <dbReference type="Proteomes" id="UP001142462"/>
    </source>
</evidence>
<organism evidence="4 5">
    <name type="scientific">Microbacterium barkeri</name>
    <dbReference type="NCBI Taxonomy" id="33917"/>
    <lineage>
        <taxon>Bacteria</taxon>
        <taxon>Bacillati</taxon>
        <taxon>Actinomycetota</taxon>
        <taxon>Actinomycetes</taxon>
        <taxon>Micrococcales</taxon>
        <taxon>Microbacteriaceae</taxon>
        <taxon>Microbacterium</taxon>
    </lineage>
</organism>
<dbReference type="InterPro" id="IPR036291">
    <property type="entry name" value="NAD(P)-bd_dom_sf"/>
</dbReference>
<protein>
    <submittedName>
        <fullName evidence="4">Oxidoreductase</fullName>
    </submittedName>
</protein>
<reference evidence="4" key="2">
    <citation type="submission" date="2023-01" db="EMBL/GenBank/DDBJ databases">
        <authorList>
            <person name="Sun Q."/>
            <person name="Evtushenko L."/>
        </authorList>
    </citation>
    <scope>NUCLEOTIDE SEQUENCE</scope>
    <source>
        <strain evidence="4">VKM Ac-1020</strain>
    </source>
</reference>
<dbReference type="Pfam" id="PF00106">
    <property type="entry name" value="adh_short"/>
    <property type="match status" value="1"/>
</dbReference>
<dbReference type="Gene3D" id="3.40.50.720">
    <property type="entry name" value="NAD(P)-binding Rossmann-like Domain"/>
    <property type="match status" value="1"/>
</dbReference>
<comment type="similarity">
    <text evidence="1 3">Belongs to the short-chain dehydrogenases/reductases (SDR) family.</text>
</comment>
<dbReference type="GO" id="GO:0016491">
    <property type="term" value="F:oxidoreductase activity"/>
    <property type="evidence" value="ECO:0007669"/>
    <property type="project" value="UniProtKB-KW"/>
</dbReference>
<dbReference type="PANTHER" id="PTHR43669:SF3">
    <property type="entry name" value="ALCOHOL DEHYDROGENASE, PUTATIVE (AFU_ORTHOLOGUE AFUA_3G03445)-RELATED"/>
    <property type="match status" value="1"/>
</dbReference>
<dbReference type="PANTHER" id="PTHR43669">
    <property type="entry name" value="5-KETO-D-GLUCONATE 5-REDUCTASE"/>
    <property type="match status" value="1"/>
</dbReference>
<evidence type="ECO:0000256" key="1">
    <source>
        <dbReference type="ARBA" id="ARBA00006484"/>
    </source>
</evidence>
<name>A0A9W6H552_9MICO</name>
<dbReference type="Proteomes" id="UP001142462">
    <property type="component" value="Unassembled WGS sequence"/>
</dbReference>
<keyword evidence="2" id="KW-0560">Oxidoreductase</keyword>
<dbReference type="SUPFAM" id="SSF51735">
    <property type="entry name" value="NAD(P)-binding Rossmann-fold domains"/>
    <property type="match status" value="1"/>
</dbReference>
<reference evidence="4" key="1">
    <citation type="journal article" date="2014" name="Int. J. Syst. Evol. Microbiol.">
        <title>Complete genome sequence of Corynebacterium casei LMG S-19264T (=DSM 44701T), isolated from a smear-ripened cheese.</title>
        <authorList>
            <consortium name="US DOE Joint Genome Institute (JGI-PGF)"/>
            <person name="Walter F."/>
            <person name="Albersmeier A."/>
            <person name="Kalinowski J."/>
            <person name="Ruckert C."/>
        </authorList>
    </citation>
    <scope>NUCLEOTIDE SEQUENCE</scope>
    <source>
        <strain evidence="4">VKM Ac-1020</strain>
    </source>
</reference>
<dbReference type="PRINTS" id="PR00080">
    <property type="entry name" value="SDRFAMILY"/>
</dbReference>
<gene>
    <name evidence="4" type="ORF">GCM10017576_23880</name>
</gene>
<dbReference type="RefSeq" id="WP_271173947.1">
    <property type="nucleotide sequence ID" value="NZ_BSEJ01000011.1"/>
</dbReference>
<dbReference type="AlphaFoldDB" id="A0A9W6H552"/>
<dbReference type="EMBL" id="BSEJ01000011">
    <property type="protein sequence ID" value="GLJ62258.1"/>
    <property type="molecule type" value="Genomic_DNA"/>
</dbReference>
<dbReference type="InterPro" id="IPR020904">
    <property type="entry name" value="Sc_DH/Rdtase_CS"/>
</dbReference>
<comment type="caution">
    <text evidence="4">The sequence shown here is derived from an EMBL/GenBank/DDBJ whole genome shotgun (WGS) entry which is preliminary data.</text>
</comment>
<sequence>MSTQTRAIRSALITGAGTGIGRATALELARRGWSLTLIGQTRETLERTAAEIAEVGGPAAACAPADVTRPDDVVRAFDAAQEHAGRVDLLFNNAGAFGPQARIDELSDDDWQQVLDVNVTGAVLCAREAFRRMRAQTPQGGRIINNGSVSAHRPRPRSAAYTITKHAVTGVTRSVALDGRSYGITATQIDIGNAATELLHGIDAGDGALQPDGTRRVEPTFDVAHAARLIADVADLPHEVAVHELVVTATGMPFDGRG</sequence>
<dbReference type="PRINTS" id="PR00081">
    <property type="entry name" value="GDHRDH"/>
</dbReference>
<dbReference type="InterPro" id="IPR002347">
    <property type="entry name" value="SDR_fam"/>
</dbReference>
<proteinExistence type="inferred from homology"/>
<dbReference type="CDD" id="cd05233">
    <property type="entry name" value="SDR_c"/>
    <property type="match status" value="1"/>
</dbReference>
<dbReference type="PROSITE" id="PS00061">
    <property type="entry name" value="ADH_SHORT"/>
    <property type="match status" value="1"/>
</dbReference>